<keyword evidence="1 5" id="KW-0238">DNA-binding</keyword>
<evidence type="ECO:0000313" key="6">
    <source>
        <dbReference type="Proteomes" id="UP000441772"/>
    </source>
</evidence>
<evidence type="ECO:0000259" key="4">
    <source>
        <dbReference type="PROSITE" id="PS50110"/>
    </source>
</evidence>
<feature type="modified residue" description="4-aspartylphosphate" evidence="2">
    <location>
        <position position="63"/>
    </location>
</feature>
<dbReference type="AlphaFoldDB" id="A0A6I1GPN5"/>
<dbReference type="EMBL" id="WBVT01000001">
    <property type="protein sequence ID" value="KAB7791339.1"/>
    <property type="molecule type" value="Genomic_DNA"/>
</dbReference>
<dbReference type="SMART" id="SM00421">
    <property type="entry name" value="HTH_LUXR"/>
    <property type="match status" value="1"/>
</dbReference>
<dbReference type="RefSeq" id="WP_193312235.1">
    <property type="nucleotide sequence ID" value="NZ_JBHSKZ010000064.1"/>
</dbReference>
<dbReference type="PROSITE" id="PS50110">
    <property type="entry name" value="RESPONSE_REGULATORY"/>
    <property type="match status" value="1"/>
</dbReference>
<dbReference type="Pfam" id="PF00072">
    <property type="entry name" value="Response_reg"/>
    <property type="match status" value="1"/>
</dbReference>
<evidence type="ECO:0000256" key="2">
    <source>
        <dbReference type="PROSITE-ProRule" id="PRU00169"/>
    </source>
</evidence>
<dbReference type="PANTHER" id="PTHR43214">
    <property type="entry name" value="TWO-COMPONENT RESPONSE REGULATOR"/>
    <property type="match status" value="1"/>
</dbReference>
<dbReference type="InterPro" id="IPR036388">
    <property type="entry name" value="WH-like_DNA-bd_sf"/>
</dbReference>
<feature type="domain" description="Response regulatory" evidence="4">
    <location>
        <begin position="9"/>
        <end position="122"/>
    </location>
</feature>
<dbReference type="InterPro" id="IPR011006">
    <property type="entry name" value="CheY-like_superfamily"/>
</dbReference>
<dbReference type="GO" id="GO:0003677">
    <property type="term" value="F:DNA binding"/>
    <property type="evidence" value="ECO:0007669"/>
    <property type="project" value="UniProtKB-KW"/>
</dbReference>
<evidence type="ECO:0000313" key="5">
    <source>
        <dbReference type="EMBL" id="KAB7791339.1"/>
    </source>
</evidence>
<sequence>MRSVHDDVTVGVVDNDPFAVDAVTAMFRNHEAPIRVLWSVTSARDAMAMCDRDSLRPQVVLTDMQMPGMDGDALADELSRKHPDVHVVGMTAFDCSVIEHDFPVLPKESPVNVIVRAIGEAAGDHQTAQWSATRDRGIVLSQSELQVIGLFAQGLTTTAVAGRLHVAETTVKTHLSRVFGKLGVHTKAEAIALCASRGWL</sequence>
<organism evidence="5 6">
    <name type="scientific">Bifidobacterium leontopitheci</name>
    <dbReference type="NCBI Taxonomy" id="2650774"/>
    <lineage>
        <taxon>Bacteria</taxon>
        <taxon>Bacillati</taxon>
        <taxon>Actinomycetota</taxon>
        <taxon>Actinomycetes</taxon>
        <taxon>Bifidobacteriales</taxon>
        <taxon>Bifidobacteriaceae</taxon>
        <taxon>Bifidobacterium</taxon>
    </lineage>
</organism>
<accession>A0A6I1GPN5</accession>
<reference evidence="5 6" key="1">
    <citation type="submission" date="2019-09" db="EMBL/GenBank/DDBJ databases">
        <title>Characterization of the phylogenetic diversity of two novel species belonging to the genus Bifidobacterium: Bifidobacterium cebidarum sp. nov. and Bifidobacterium leontopitheci sp. nov.</title>
        <authorList>
            <person name="Lugli G.A."/>
            <person name="Duranti S."/>
            <person name="Milani C."/>
            <person name="Turroni F."/>
            <person name="Ventura M."/>
        </authorList>
    </citation>
    <scope>NUCLEOTIDE SEQUENCE [LARGE SCALE GENOMIC DNA]</scope>
    <source>
        <strain evidence="5 6">LMG 31471</strain>
    </source>
</reference>
<dbReference type="Gene3D" id="3.40.50.2300">
    <property type="match status" value="1"/>
</dbReference>
<protein>
    <submittedName>
        <fullName evidence="5">DNA-binding response regulator</fullName>
    </submittedName>
</protein>
<proteinExistence type="predicted"/>
<dbReference type="PROSITE" id="PS00622">
    <property type="entry name" value="HTH_LUXR_1"/>
    <property type="match status" value="1"/>
</dbReference>
<comment type="caution">
    <text evidence="5">The sequence shown here is derived from an EMBL/GenBank/DDBJ whole genome shotgun (WGS) entry which is preliminary data.</text>
</comment>
<dbReference type="PROSITE" id="PS50043">
    <property type="entry name" value="HTH_LUXR_2"/>
    <property type="match status" value="1"/>
</dbReference>
<dbReference type="SUPFAM" id="SSF46894">
    <property type="entry name" value="C-terminal effector domain of the bipartite response regulators"/>
    <property type="match status" value="1"/>
</dbReference>
<evidence type="ECO:0000259" key="3">
    <source>
        <dbReference type="PROSITE" id="PS50043"/>
    </source>
</evidence>
<dbReference type="Pfam" id="PF00196">
    <property type="entry name" value="GerE"/>
    <property type="match status" value="1"/>
</dbReference>
<gene>
    <name evidence="5" type="ORF">F7D09_0014</name>
</gene>
<dbReference type="InterPro" id="IPR001789">
    <property type="entry name" value="Sig_transdc_resp-reg_receiver"/>
</dbReference>
<dbReference type="GO" id="GO:0000160">
    <property type="term" value="P:phosphorelay signal transduction system"/>
    <property type="evidence" value="ECO:0007669"/>
    <property type="project" value="InterPro"/>
</dbReference>
<dbReference type="Gene3D" id="1.10.10.10">
    <property type="entry name" value="Winged helix-like DNA-binding domain superfamily/Winged helix DNA-binding domain"/>
    <property type="match status" value="1"/>
</dbReference>
<name>A0A6I1GPN5_9BIFI</name>
<dbReference type="InterPro" id="IPR039420">
    <property type="entry name" value="WalR-like"/>
</dbReference>
<dbReference type="CDD" id="cd06170">
    <property type="entry name" value="LuxR_C_like"/>
    <property type="match status" value="1"/>
</dbReference>
<keyword evidence="6" id="KW-1185">Reference proteome</keyword>
<dbReference type="SUPFAM" id="SSF52172">
    <property type="entry name" value="CheY-like"/>
    <property type="match status" value="1"/>
</dbReference>
<dbReference type="Proteomes" id="UP000441772">
    <property type="component" value="Unassembled WGS sequence"/>
</dbReference>
<dbReference type="InterPro" id="IPR016032">
    <property type="entry name" value="Sig_transdc_resp-reg_C-effctor"/>
</dbReference>
<keyword evidence="2" id="KW-0597">Phosphoprotein</keyword>
<dbReference type="GO" id="GO:0006355">
    <property type="term" value="P:regulation of DNA-templated transcription"/>
    <property type="evidence" value="ECO:0007669"/>
    <property type="project" value="InterPro"/>
</dbReference>
<dbReference type="InterPro" id="IPR000792">
    <property type="entry name" value="Tscrpt_reg_LuxR_C"/>
</dbReference>
<evidence type="ECO:0000256" key="1">
    <source>
        <dbReference type="ARBA" id="ARBA00023125"/>
    </source>
</evidence>
<feature type="domain" description="HTH luxR-type" evidence="3">
    <location>
        <begin position="133"/>
        <end position="198"/>
    </location>
</feature>
<dbReference type="PRINTS" id="PR00038">
    <property type="entry name" value="HTHLUXR"/>
</dbReference>